<accession>A0ABY8QIK0</accession>
<gene>
    <name evidence="1" type="ORF">QF118_02730</name>
</gene>
<evidence type="ECO:0000313" key="2">
    <source>
        <dbReference type="Proteomes" id="UP001241605"/>
    </source>
</evidence>
<protein>
    <submittedName>
        <fullName evidence="1">Uncharacterized protein</fullName>
    </submittedName>
</protein>
<dbReference type="SUPFAM" id="SSF75011">
    <property type="entry name" value="3-carboxy-cis,cis-mucoante lactonizing enzyme"/>
    <property type="match status" value="1"/>
</dbReference>
<sequence>MFDHGTVVTSGFSGFVTKTPLVRAGDPPPDLAAPRYRYLDPNGTVAALLGADALGRSFDGTEITRSPYDRILARDVGQVFGLAIDDEEFRNLYLTASSAYGLNIIGPDRDNDTLPDRLVRGQPEARWMAGQWGNHGSAGPGSVWKVDGETGQISMLTNITLDGADNTGPGLGNIAFDPDHNQLFVSDLQTGMIHRLDLDGRDLEQFDHGAGLDSPEPHDPSLVVEITDRGFDTEDPESWGFADPARRVWGLAKHGGRLYYAVADGPEVWSVGIDDRTGAFVDDARWELTVKNGFGSGEITDMVFAGDGAMVLARRGERIGAFDHEALTKPRRATVLRYVFEDPEDPDTPSVWVEQPQIYPVGFGAQGEKALGGVDVGPGYDDRGDWSSDFCGATLWTTGERLRDDAPLSRALQPGGALEIDGLQAQPVLLNSAGNRPPWQSFFADYDRIYDGPRVSGHVGDVEVVGCRGQGGHGEDYVSYDEIGDDYGYGDDDDGNGGGGGSCLAPPCGKKPPACLTTQLLARCNPASGEYEVVGIFDDKHGQGLDRLKIDDPSGQISTLPTEQSLLAPFSASLGAMVAGQRGQLNLCAFNEAERDSGQPYACCNATVEITTPDAACEKEAE</sequence>
<name>A0ABY8QIK0_9RHOB</name>
<organism evidence="1 2">
    <name type="scientific">Tropicibacter oceani</name>
    <dbReference type="NCBI Taxonomy" id="3058420"/>
    <lineage>
        <taxon>Bacteria</taxon>
        <taxon>Pseudomonadati</taxon>
        <taxon>Pseudomonadota</taxon>
        <taxon>Alphaproteobacteria</taxon>
        <taxon>Rhodobacterales</taxon>
        <taxon>Roseobacteraceae</taxon>
        <taxon>Tropicibacter</taxon>
    </lineage>
</organism>
<dbReference type="Proteomes" id="UP001241605">
    <property type="component" value="Chromosome"/>
</dbReference>
<dbReference type="RefSeq" id="WP_282301115.1">
    <property type="nucleotide sequence ID" value="NZ_CP124616.1"/>
</dbReference>
<evidence type="ECO:0000313" key="1">
    <source>
        <dbReference type="EMBL" id="WGW04481.1"/>
    </source>
</evidence>
<dbReference type="EMBL" id="CP124616">
    <property type="protein sequence ID" value="WGW04481.1"/>
    <property type="molecule type" value="Genomic_DNA"/>
</dbReference>
<proteinExistence type="predicted"/>
<reference evidence="1 2" key="1">
    <citation type="submission" date="2023-05" db="EMBL/GenBank/DDBJ databases">
        <title>YMD87, complete Genome.</title>
        <authorList>
            <person name="Zhang J."/>
            <person name="Xu X."/>
        </authorList>
    </citation>
    <scope>NUCLEOTIDE SEQUENCE [LARGE SCALE GENOMIC DNA]</scope>
    <source>
        <strain evidence="1 2">YMD87</strain>
    </source>
</reference>
<keyword evidence="2" id="KW-1185">Reference proteome</keyword>